<dbReference type="SUPFAM" id="SSF74653">
    <property type="entry name" value="TolA/TonB C-terminal domain"/>
    <property type="match status" value="1"/>
</dbReference>
<organism evidence="1 2">
    <name type="scientific">Burkholderia humptydooensis</name>
    <dbReference type="NCBI Taxonomy" id="430531"/>
    <lineage>
        <taxon>Bacteria</taxon>
        <taxon>Pseudomonadati</taxon>
        <taxon>Pseudomonadota</taxon>
        <taxon>Betaproteobacteria</taxon>
        <taxon>Burkholderiales</taxon>
        <taxon>Burkholderiaceae</taxon>
        <taxon>Burkholderia</taxon>
        <taxon>pseudomallei group</taxon>
    </lineage>
</organism>
<evidence type="ECO:0000313" key="1">
    <source>
        <dbReference type="EMBL" id="QPS42199.1"/>
    </source>
</evidence>
<dbReference type="KEGG" id="bhg:I6G56_11180"/>
<sequence>MKRRRGRGVLRWLPAFAVACVLASGVPAAAQTADVPQPWIRYGELAGGEFRARLEADGEAADRLHRYLAARVANASAGAPMQSIVVRAWMDANGAVTRVEFASLGDPDADATLRQLLTATPLAEPPPPDMPQPLRVRLRFAPNPESRTGEPAETGHAR</sequence>
<accession>A0A7U4STZ6</accession>
<dbReference type="EMBL" id="CP065686">
    <property type="protein sequence ID" value="QPS42199.1"/>
    <property type="molecule type" value="Genomic_DNA"/>
</dbReference>
<dbReference type="Proteomes" id="UP000594943">
    <property type="component" value="Chromosome 1"/>
</dbReference>
<protein>
    <submittedName>
        <fullName evidence="1">YbaB/EbfC family nucleoid-associated protein</fullName>
    </submittedName>
</protein>
<accession>A0A7T2TY60</accession>
<name>A0A7U4STZ6_9BURK</name>
<gene>
    <name evidence="1" type="ORF">I6G56_11180</name>
</gene>
<proteinExistence type="predicted"/>
<reference evidence="1 2" key="1">
    <citation type="submission" date="2020-12" db="EMBL/GenBank/DDBJ databases">
        <title>FDA dAtabase for Regulatory Grade micrObial Sequences (FDA-ARGOS): Supporting development and validation of Infectious Disease Dx tests.</title>
        <authorList>
            <person name="Nelson B."/>
            <person name="Plummer A."/>
            <person name="Tallon L."/>
            <person name="Sadzewicz L."/>
            <person name="Zhao X."/>
            <person name="Boylan J."/>
            <person name="Ott S."/>
            <person name="Bowen H."/>
            <person name="Vavikolanu K."/>
            <person name="Mehta A."/>
            <person name="Aluvathingal J."/>
            <person name="Nadendla S."/>
            <person name="Myers T."/>
            <person name="Yan Y."/>
            <person name="Sichtig H."/>
        </authorList>
    </citation>
    <scope>NUCLEOTIDE SEQUENCE [LARGE SCALE GENOMIC DNA]</scope>
    <source>
        <strain evidence="1 2">FDAARGOS_899</strain>
    </source>
</reference>
<evidence type="ECO:0000313" key="2">
    <source>
        <dbReference type="Proteomes" id="UP000594943"/>
    </source>
</evidence>
<dbReference type="AlphaFoldDB" id="A0A7U4STZ6"/>